<feature type="compositionally biased region" description="Low complexity" evidence="2">
    <location>
        <begin position="292"/>
        <end position="301"/>
    </location>
</feature>
<evidence type="ECO:0000256" key="2">
    <source>
        <dbReference type="SAM" id="MobiDB-lite"/>
    </source>
</evidence>
<dbReference type="InterPro" id="IPR052450">
    <property type="entry name" value="TRBD-Containing_Protein"/>
</dbReference>
<feature type="domain" description="HTH myb-type" evidence="4">
    <location>
        <begin position="120"/>
        <end position="178"/>
    </location>
</feature>
<evidence type="ECO:0000313" key="6">
    <source>
        <dbReference type="Proteomes" id="UP000193067"/>
    </source>
</evidence>
<feature type="compositionally biased region" description="Acidic residues" evidence="2">
    <location>
        <begin position="330"/>
        <end position="341"/>
    </location>
</feature>
<name>A0A1Y2IRM0_TRAC3</name>
<feature type="region of interest" description="Disordered" evidence="2">
    <location>
        <begin position="1"/>
        <end position="127"/>
    </location>
</feature>
<dbReference type="SMART" id="SM00717">
    <property type="entry name" value="SANT"/>
    <property type="match status" value="2"/>
</dbReference>
<evidence type="ECO:0000259" key="4">
    <source>
        <dbReference type="PROSITE" id="PS51294"/>
    </source>
</evidence>
<keyword evidence="6" id="KW-1185">Reference proteome</keyword>
<evidence type="ECO:0000313" key="5">
    <source>
        <dbReference type="EMBL" id="OSD03766.1"/>
    </source>
</evidence>
<feature type="compositionally biased region" description="Polar residues" evidence="2">
    <location>
        <begin position="1"/>
        <end position="11"/>
    </location>
</feature>
<dbReference type="EMBL" id="KZ084099">
    <property type="protein sequence ID" value="OSD03766.1"/>
    <property type="molecule type" value="Genomic_DNA"/>
</dbReference>
<feature type="region of interest" description="Disordered" evidence="2">
    <location>
        <begin position="698"/>
        <end position="723"/>
    </location>
</feature>
<feature type="domain" description="Myb-like" evidence="3">
    <location>
        <begin position="207"/>
        <end position="261"/>
    </location>
</feature>
<dbReference type="SUPFAM" id="SSF46689">
    <property type="entry name" value="Homeodomain-like"/>
    <property type="match status" value="2"/>
</dbReference>
<protein>
    <recommendedName>
        <fullName evidence="7">Myb-like domain-containing protein</fullName>
    </recommendedName>
</protein>
<dbReference type="PROSITE" id="PS50090">
    <property type="entry name" value="MYB_LIKE"/>
    <property type="match status" value="2"/>
</dbReference>
<dbReference type="CDD" id="cd11660">
    <property type="entry name" value="SANT_TRF"/>
    <property type="match status" value="2"/>
</dbReference>
<reference evidence="5 6" key="1">
    <citation type="journal article" date="2015" name="Biotechnol. Biofuels">
        <title>Enhanced degradation of softwood versus hardwood by the white-rot fungus Pycnoporus coccineus.</title>
        <authorList>
            <person name="Couturier M."/>
            <person name="Navarro D."/>
            <person name="Chevret D."/>
            <person name="Henrissat B."/>
            <person name="Piumi F."/>
            <person name="Ruiz-Duenas F.J."/>
            <person name="Martinez A.T."/>
            <person name="Grigoriev I.V."/>
            <person name="Riley R."/>
            <person name="Lipzen A."/>
            <person name="Berrin J.G."/>
            <person name="Master E.R."/>
            <person name="Rosso M.N."/>
        </authorList>
    </citation>
    <scope>NUCLEOTIDE SEQUENCE [LARGE SCALE GENOMIC DNA]</scope>
    <source>
        <strain evidence="5 6">BRFM310</strain>
    </source>
</reference>
<evidence type="ECO:0008006" key="7">
    <source>
        <dbReference type="Google" id="ProtNLM"/>
    </source>
</evidence>
<feature type="compositionally biased region" description="Low complexity" evidence="2">
    <location>
        <begin position="68"/>
        <end position="81"/>
    </location>
</feature>
<dbReference type="PROSITE" id="PS51294">
    <property type="entry name" value="HTH_MYB"/>
    <property type="match status" value="2"/>
</dbReference>
<feature type="domain" description="HTH myb-type" evidence="4">
    <location>
        <begin position="207"/>
        <end position="265"/>
    </location>
</feature>
<sequence>MDSSTATITSNAPSTSSLPSTSTFSFTAPFPTSPSLAKQRRVSLALPSSPRIFPAWSFRDDTGLGVHSADAPADTSSSTSAPEKKGKMRKIASDEQRTDGEPSTSAQPSQPQPPPPPQPEKKPRKKWTMEETQMLVAGCNKWGVGNWKSILNDPEFRFDGRSPVDLKDRFRTYYPDAYRQHYPNAKTHLSSKVRSALPDGTSIFEKTRSKKRRPFTEEEDRALKAGYDKHGTVWATIVKDPIFQAQNRRSTDLRDRFRNAFPDLYQAAGYKPRNTTKKKKDQPPQPNRAATDDSLASTSAAGPVRRKRRHTDQGLFRGGTKSVPESANVSEDEDSSDDEESPGSFLKEALACAPPAEQVPMTPEPASTEVEMQTQDTLNDAMVIPDYNPGSSLSEMTDSSQSQTWSSGIDTPIHSSAWSTATNAASPTSSHLSMTDYFNNSPFPGRADGANQMIGKSAWGPQDWLSANPRLEPSSSSSSSYVGGFSPVPSSPFSFGHMNHGVLDRYDLFPTSFAHDFASEIGIGDTHSTFSDPEMFAPSSFRGFTHHSNYAGDLIFGARTHQPQQPADYGPGFGFGDAGLGLSGVQSSSNGAMHPSLRTPALPGIDEIEGLTSITLDDPDVAVPMEETVDTAMSKDNNPESSATTTLNLSDLSSFSLPPQTLEEIIGLTQGIHVTPPGTPQSHDRMNRMQAGVHMSSSTHNRSISVPPSEHRAYDPHRAPQTQQIRPKPLVAPTRSMSLMDYLPMHTDQQHHAGQPPAGMYSSLTQTASELWKLPGGGTPGAVPGVSAPSNAPPAPAADSANYDLPFLDLHYYAANQGTTAQGAESMDASTAEQMRQGQALDLAQSFALQSKTLSELPPSLAQHIPMFQTWQNVLNGAAVNTQSMPRMPPNHHRGQSVVSPQDLLLTKVSDNKRKRSSWDGGPR</sequence>
<keyword evidence="1" id="KW-0539">Nucleus</keyword>
<organism evidence="5 6">
    <name type="scientific">Trametes coccinea (strain BRFM310)</name>
    <name type="common">Pycnoporus coccineus</name>
    <dbReference type="NCBI Taxonomy" id="1353009"/>
    <lineage>
        <taxon>Eukaryota</taxon>
        <taxon>Fungi</taxon>
        <taxon>Dikarya</taxon>
        <taxon>Basidiomycota</taxon>
        <taxon>Agaricomycotina</taxon>
        <taxon>Agaricomycetes</taxon>
        <taxon>Polyporales</taxon>
        <taxon>Polyporaceae</taxon>
        <taxon>Trametes</taxon>
    </lineage>
</organism>
<feature type="region of interest" description="Disordered" evidence="2">
    <location>
        <begin position="264"/>
        <end position="344"/>
    </location>
</feature>
<accession>A0A1Y2IRM0</accession>
<feature type="domain" description="Myb-like" evidence="3">
    <location>
        <begin position="119"/>
        <end position="174"/>
    </location>
</feature>
<feature type="compositionally biased region" description="Basic and acidic residues" evidence="2">
    <location>
        <begin position="709"/>
        <end position="718"/>
    </location>
</feature>
<evidence type="ECO:0000259" key="3">
    <source>
        <dbReference type="PROSITE" id="PS50090"/>
    </source>
</evidence>
<feature type="region of interest" description="Disordered" evidence="2">
    <location>
        <begin position="882"/>
        <end position="924"/>
    </location>
</feature>
<dbReference type="InterPro" id="IPR009057">
    <property type="entry name" value="Homeodomain-like_sf"/>
</dbReference>
<gene>
    <name evidence="5" type="ORF">PYCCODRAFT_1466679</name>
</gene>
<dbReference type="PANTHER" id="PTHR46734:SF1">
    <property type="entry name" value="TELOMERIC REPEAT-BINDING FACTOR 1"/>
    <property type="match status" value="1"/>
</dbReference>
<evidence type="ECO:0000256" key="1">
    <source>
        <dbReference type="ARBA" id="ARBA00023242"/>
    </source>
</evidence>
<dbReference type="STRING" id="1353009.A0A1Y2IRM0"/>
<dbReference type="InterPro" id="IPR017930">
    <property type="entry name" value="Myb_dom"/>
</dbReference>
<dbReference type="OrthoDB" id="608866at2759"/>
<dbReference type="InterPro" id="IPR001005">
    <property type="entry name" value="SANT/Myb"/>
</dbReference>
<feature type="compositionally biased region" description="Basic and acidic residues" evidence="2">
    <location>
        <begin position="91"/>
        <end position="100"/>
    </location>
</feature>
<dbReference type="PANTHER" id="PTHR46734">
    <property type="entry name" value="TELOMERIC REPEAT-BINDING FACTOR 1 TERF1"/>
    <property type="match status" value="1"/>
</dbReference>
<dbReference type="AlphaFoldDB" id="A0A1Y2IRM0"/>
<dbReference type="Gene3D" id="1.10.10.60">
    <property type="entry name" value="Homeodomain-like"/>
    <property type="match status" value="2"/>
</dbReference>
<dbReference type="Proteomes" id="UP000193067">
    <property type="component" value="Unassembled WGS sequence"/>
</dbReference>
<proteinExistence type="predicted"/>
<feature type="compositionally biased region" description="Low complexity" evidence="2">
    <location>
        <begin position="12"/>
        <end position="36"/>
    </location>
</feature>
<dbReference type="Pfam" id="PF00249">
    <property type="entry name" value="Myb_DNA-binding"/>
    <property type="match status" value="1"/>
</dbReference>